<proteinExistence type="predicted"/>
<dbReference type="PROSITE" id="PS50106">
    <property type="entry name" value="PDZ"/>
    <property type="match status" value="1"/>
</dbReference>
<dbReference type="Gene3D" id="1.10.150.50">
    <property type="entry name" value="Transcription Factor, Ets-1"/>
    <property type="match status" value="1"/>
</dbReference>
<feature type="region of interest" description="Disordered" evidence="1">
    <location>
        <begin position="304"/>
        <end position="370"/>
    </location>
</feature>
<dbReference type="InterPro" id="IPR013761">
    <property type="entry name" value="SAM/pointed_sf"/>
</dbReference>
<gene>
    <name evidence="6" type="primary">CNKSR1</name>
</gene>
<name>A0A2Y9GMW2_NEOSC</name>
<keyword evidence="5" id="KW-1185">Reference proteome</keyword>
<dbReference type="SMART" id="SM00233">
    <property type="entry name" value="PH"/>
    <property type="match status" value="1"/>
</dbReference>
<dbReference type="GeneID" id="110574782"/>
<evidence type="ECO:0000259" key="4">
    <source>
        <dbReference type="PROSITE" id="PS51290"/>
    </source>
</evidence>
<dbReference type="PANTHER" id="PTHR12844">
    <property type="entry name" value="CONNECTOR ENCHANCER OF KINASE SUPPRESSOR OF RAS"/>
    <property type="match status" value="1"/>
</dbReference>
<sequence>MDSLDDSLQDYCFEDWELSGKYLLQLCPRSLEALTVWPLGHQELILEGVEQLRALSSGLQTENLQSLTEGLLEGTYAFQNLVQGHLEGCAEPPADVLSAAVELAHEARTLLFWLNRYLFSHLNDFSACQKIGELCGELGQALQEDSPVAEKESRVLGICSHVARICHHILSCSPQELLEQRAVLERVQLDHPLGLEVHTTSNCLHFVSRVGTQVPADSRLQILPGDEIVQVNEQVVVGWPHKNVVRELLREPAGVSLVLKKVPVPKTPPQTPPPVPGSPQLTSPSLAFTALSPRASSEEVFAFDLTSNPSPAPSPTWTDSTSLDLESRPILPAPPATLPAGVAEAQEAPEQPDKSPVSGRNKSKGVATRLSRRRVSCRELGQPDCDGWLLLRKAPGGFMGPRWRRCWFVLKRHTLYWYCQPRDEKAEGLINVSNYSLESGQDQKKKYVFQLTHDVYKPFIFAADTLEDLSMWVRHLITCISKYQSPGRASLPREEDCYSETEAEDPDDEAGSRSASPSPAQVWSPLHGDTSPAATPTQGSPRTSFGPPTDNSEGALEGMVRGLRQGGVSLLGQPQPLTHEQWRSSFMRRNRDPQLNERAHRVRALQSTLKAKLQELQALEEVLGDPELTGEKFRQWKERNQELYSEGLGGWGVVQAEGHSQVLSSDSREQSSHPLPPDPEEQSCLCPLTPESNLRPPDL</sequence>
<dbReference type="InterPro" id="IPR011993">
    <property type="entry name" value="PH-like_dom_sf"/>
</dbReference>
<dbReference type="FunFam" id="2.30.29.30:FF:000282">
    <property type="entry name" value="Connector enhancer of kinase suppressor of Ras 1 variant"/>
    <property type="match status" value="1"/>
</dbReference>
<evidence type="ECO:0000259" key="3">
    <source>
        <dbReference type="PROSITE" id="PS50106"/>
    </source>
</evidence>
<evidence type="ECO:0000256" key="1">
    <source>
        <dbReference type="SAM" id="MobiDB-lite"/>
    </source>
</evidence>
<dbReference type="InterPro" id="IPR017874">
    <property type="entry name" value="CRIC_domain"/>
</dbReference>
<dbReference type="RefSeq" id="XP_021539255.1">
    <property type="nucleotide sequence ID" value="XM_021683580.1"/>
</dbReference>
<dbReference type="PANTHER" id="PTHR12844:SF10">
    <property type="entry name" value="CONNECTOR ENHANCER OF KINASE SUPPRESSOR OF RAS 1"/>
    <property type="match status" value="1"/>
</dbReference>
<dbReference type="SUPFAM" id="SSF47769">
    <property type="entry name" value="SAM/Pointed domain"/>
    <property type="match status" value="1"/>
</dbReference>
<dbReference type="Pfam" id="PF00595">
    <property type="entry name" value="PDZ"/>
    <property type="match status" value="1"/>
</dbReference>
<dbReference type="Pfam" id="PF10534">
    <property type="entry name" value="CRIC_ras_sig"/>
    <property type="match status" value="1"/>
</dbReference>
<dbReference type="Proteomes" id="UP000248481">
    <property type="component" value="Chromosome 4"/>
</dbReference>
<dbReference type="PROSITE" id="PS51290">
    <property type="entry name" value="CRIC"/>
    <property type="match status" value="1"/>
</dbReference>
<feature type="domain" description="PDZ" evidence="3">
    <location>
        <begin position="181"/>
        <end position="263"/>
    </location>
</feature>
<feature type="compositionally biased region" description="Polar residues" evidence="1">
    <location>
        <begin position="305"/>
        <end position="324"/>
    </location>
</feature>
<reference evidence="6" key="1">
    <citation type="submission" date="2025-08" db="UniProtKB">
        <authorList>
            <consortium name="RefSeq"/>
        </authorList>
    </citation>
    <scope>IDENTIFICATION</scope>
    <source>
        <tissue evidence="6">Blood</tissue>
    </source>
</reference>
<feature type="compositionally biased region" description="Polar residues" evidence="1">
    <location>
        <begin position="532"/>
        <end position="543"/>
    </location>
</feature>
<dbReference type="SMART" id="SM00228">
    <property type="entry name" value="PDZ"/>
    <property type="match status" value="1"/>
</dbReference>
<keyword evidence="6" id="KW-0808">Transferase</keyword>
<dbReference type="Gene3D" id="2.30.29.30">
    <property type="entry name" value="Pleckstrin-homology domain (PH domain)/Phosphotyrosine-binding domain (PTB)"/>
    <property type="match status" value="1"/>
</dbReference>
<feature type="compositionally biased region" description="Acidic residues" evidence="1">
    <location>
        <begin position="497"/>
        <end position="509"/>
    </location>
</feature>
<feature type="compositionally biased region" description="Pro residues" evidence="1">
    <location>
        <begin position="265"/>
        <end position="277"/>
    </location>
</feature>
<feature type="region of interest" description="Disordered" evidence="1">
    <location>
        <begin position="655"/>
        <end position="699"/>
    </location>
</feature>
<dbReference type="SUPFAM" id="SSF50729">
    <property type="entry name" value="PH domain-like"/>
    <property type="match status" value="1"/>
</dbReference>
<dbReference type="Gene3D" id="2.30.42.10">
    <property type="match status" value="1"/>
</dbReference>
<dbReference type="InterPro" id="IPR001478">
    <property type="entry name" value="PDZ"/>
</dbReference>
<feature type="region of interest" description="Disordered" evidence="1">
    <location>
        <begin position="263"/>
        <end position="285"/>
    </location>
</feature>
<dbReference type="InterPro" id="IPR036034">
    <property type="entry name" value="PDZ_sf"/>
</dbReference>
<feature type="domain" description="CRIC" evidence="4">
    <location>
        <begin position="63"/>
        <end position="149"/>
    </location>
</feature>
<keyword evidence="6" id="KW-0418">Kinase</keyword>
<dbReference type="CDD" id="cd06748">
    <property type="entry name" value="PDZ_CNK1_2_3-like"/>
    <property type="match status" value="1"/>
</dbReference>
<evidence type="ECO:0000313" key="6">
    <source>
        <dbReference type="RefSeq" id="XP_021539255.1"/>
    </source>
</evidence>
<dbReference type="InterPro" id="IPR001849">
    <property type="entry name" value="PH_domain"/>
</dbReference>
<feature type="domain" description="PH" evidence="2">
    <location>
        <begin position="382"/>
        <end position="481"/>
    </location>
</feature>
<dbReference type="CTD" id="10256"/>
<dbReference type="Pfam" id="PF00169">
    <property type="entry name" value="PH"/>
    <property type="match status" value="1"/>
</dbReference>
<dbReference type="SUPFAM" id="SSF50156">
    <property type="entry name" value="PDZ domain-like"/>
    <property type="match status" value="1"/>
</dbReference>
<dbReference type="PROSITE" id="PS50003">
    <property type="entry name" value="PH_DOMAIN"/>
    <property type="match status" value="1"/>
</dbReference>
<dbReference type="CDD" id="cd01260">
    <property type="entry name" value="PH_CNK_mammalian-like"/>
    <property type="match status" value="1"/>
</dbReference>
<accession>A0A2Y9GMW2</accession>
<protein>
    <submittedName>
        <fullName evidence="6">Connector enhancer of kinase suppressor of ras 1 isoform X3</fullName>
    </submittedName>
</protein>
<feature type="region of interest" description="Disordered" evidence="1">
    <location>
        <begin position="486"/>
        <end position="555"/>
    </location>
</feature>
<evidence type="ECO:0000259" key="2">
    <source>
        <dbReference type="PROSITE" id="PS50003"/>
    </source>
</evidence>
<dbReference type="AlphaFoldDB" id="A0A2Y9GMW2"/>
<organism evidence="5 6">
    <name type="scientific">Neomonachus schauinslandi</name>
    <name type="common">Hawaiian monk seal</name>
    <name type="synonym">Monachus schauinslandi</name>
    <dbReference type="NCBI Taxonomy" id="29088"/>
    <lineage>
        <taxon>Eukaryota</taxon>
        <taxon>Metazoa</taxon>
        <taxon>Chordata</taxon>
        <taxon>Craniata</taxon>
        <taxon>Vertebrata</taxon>
        <taxon>Euteleostomi</taxon>
        <taxon>Mammalia</taxon>
        <taxon>Eutheria</taxon>
        <taxon>Laurasiatheria</taxon>
        <taxon>Carnivora</taxon>
        <taxon>Caniformia</taxon>
        <taxon>Pinnipedia</taxon>
        <taxon>Phocidae</taxon>
        <taxon>Monachinae</taxon>
        <taxon>Monachini</taxon>
        <taxon>Neomonachus</taxon>
    </lineage>
</organism>
<dbReference type="GO" id="GO:0016301">
    <property type="term" value="F:kinase activity"/>
    <property type="evidence" value="ECO:0007669"/>
    <property type="project" value="UniProtKB-KW"/>
</dbReference>
<dbReference type="InterPro" id="IPR051566">
    <property type="entry name" value="CNKSR"/>
</dbReference>
<evidence type="ECO:0000313" key="5">
    <source>
        <dbReference type="Proteomes" id="UP000248481"/>
    </source>
</evidence>